<dbReference type="Proteomes" id="UP000030745">
    <property type="component" value="Unassembled WGS sequence"/>
</dbReference>
<feature type="coiled-coil region" evidence="1">
    <location>
        <begin position="146"/>
        <end position="232"/>
    </location>
</feature>
<evidence type="ECO:0000256" key="1">
    <source>
        <dbReference type="SAM" id="Coils"/>
    </source>
</evidence>
<evidence type="ECO:0000313" key="3">
    <source>
        <dbReference type="EMBL" id="KDO31040.1"/>
    </source>
</evidence>
<feature type="region of interest" description="Disordered" evidence="2">
    <location>
        <begin position="281"/>
        <end position="333"/>
    </location>
</feature>
<proteinExistence type="predicted"/>
<evidence type="ECO:0000313" key="4">
    <source>
        <dbReference type="Proteomes" id="UP000030745"/>
    </source>
</evidence>
<dbReference type="KEGG" id="spar:SPRG_04227"/>
<sequence>MDALETAVAMMVRKPDVPRSMVSLAILALQARNDTELEVESLCRERKNAKAAGDRAESQVTAMAKSLAALQADFDASAHGALKAEIELVAKERDALKRRADVLEADVLQMTGQAESMCRDMADYYDEYVLEKQAHNALRTTTMVFAASVAEMEAAHEEEVERLETELQAAIEARDSSRARAATAKKEAEALKATADTAASLKRALDVVTEERNDLKLRVQALEASLHQSTRDIVDVRQHYEGRLEALRQLLPADQRAASAAPDRWVRPVASNLIVPRAAVASQNTAPAPPSQSTAPAPAHRGTAPRLAPRTSRDEAVTRPTKRRLVVAEPPAI</sequence>
<dbReference type="OMA" id="CRDMADY"/>
<dbReference type="EMBL" id="KK583199">
    <property type="protein sequence ID" value="KDO31040.1"/>
    <property type="molecule type" value="Genomic_DNA"/>
</dbReference>
<keyword evidence="1" id="KW-0175">Coiled coil</keyword>
<feature type="coiled-coil region" evidence="1">
    <location>
        <begin position="32"/>
        <end position="106"/>
    </location>
</feature>
<dbReference type="GeneID" id="24126687"/>
<dbReference type="RefSeq" id="XP_012198217.1">
    <property type="nucleotide sequence ID" value="XM_012342827.1"/>
</dbReference>
<dbReference type="AlphaFoldDB" id="A0A067CP67"/>
<dbReference type="OrthoDB" id="10473163at2759"/>
<evidence type="ECO:0000256" key="2">
    <source>
        <dbReference type="SAM" id="MobiDB-lite"/>
    </source>
</evidence>
<dbReference type="STRING" id="695850.A0A067CP67"/>
<gene>
    <name evidence="3" type="ORF">SPRG_04227</name>
</gene>
<dbReference type="VEuPathDB" id="FungiDB:SPRG_04227"/>
<reference evidence="3 4" key="1">
    <citation type="journal article" date="2013" name="PLoS Genet.">
        <title>Distinctive expansion of potential virulence genes in the genome of the oomycete fish pathogen Saprolegnia parasitica.</title>
        <authorList>
            <person name="Jiang R.H."/>
            <person name="de Bruijn I."/>
            <person name="Haas B.J."/>
            <person name="Belmonte R."/>
            <person name="Lobach L."/>
            <person name="Christie J."/>
            <person name="van den Ackerveken G."/>
            <person name="Bottin A."/>
            <person name="Bulone V."/>
            <person name="Diaz-Moreno S.M."/>
            <person name="Dumas B."/>
            <person name="Fan L."/>
            <person name="Gaulin E."/>
            <person name="Govers F."/>
            <person name="Grenville-Briggs L.J."/>
            <person name="Horner N.R."/>
            <person name="Levin J.Z."/>
            <person name="Mammella M."/>
            <person name="Meijer H.J."/>
            <person name="Morris P."/>
            <person name="Nusbaum C."/>
            <person name="Oome S."/>
            <person name="Phillips A.J."/>
            <person name="van Rooyen D."/>
            <person name="Rzeszutek E."/>
            <person name="Saraiva M."/>
            <person name="Secombes C.J."/>
            <person name="Seidl M.F."/>
            <person name="Snel B."/>
            <person name="Stassen J.H."/>
            <person name="Sykes S."/>
            <person name="Tripathy S."/>
            <person name="van den Berg H."/>
            <person name="Vega-Arreguin J.C."/>
            <person name="Wawra S."/>
            <person name="Young S.K."/>
            <person name="Zeng Q."/>
            <person name="Dieguez-Uribeondo J."/>
            <person name="Russ C."/>
            <person name="Tyler B.M."/>
            <person name="van West P."/>
        </authorList>
    </citation>
    <scope>NUCLEOTIDE SEQUENCE [LARGE SCALE GENOMIC DNA]</scope>
    <source>
        <strain evidence="3 4">CBS 223.65</strain>
    </source>
</reference>
<protein>
    <submittedName>
        <fullName evidence="3">Uncharacterized protein</fullName>
    </submittedName>
</protein>
<keyword evidence="4" id="KW-1185">Reference proteome</keyword>
<accession>A0A067CP67</accession>
<organism evidence="3 4">
    <name type="scientific">Saprolegnia parasitica (strain CBS 223.65)</name>
    <dbReference type="NCBI Taxonomy" id="695850"/>
    <lineage>
        <taxon>Eukaryota</taxon>
        <taxon>Sar</taxon>
        <taxon>Stramenopiles</taxon>
        <taxon>Oomycota</taxon>
        <taxon>Saprolegniomycetes</taxon>
        <taxon>Saprolegniales</taxon>
        <taxon>Saprolegniaceae</taxon>
        <taxon>Saprolegnia</taxon>
    </lineage>
</organism>
<name>A0A067CP67_SAPPC</name>